<organism evidence="1">
    <name type="scientific">Physcomitrium patens</name>
    <name type="common">Spreading-leaved earth moss</name>
    <name type="synonym">Physcomitrella patens</name>
    <dbReference type="NCBI Taxonomy" id="3218"/>
    <lineage>
        <taxon>Eukaryota</taxon>
        <taxon>Viridiplantae</taxon>
        <taxon>Streptophyta</taxon>
        <taxon>Embryophyta</taxon>
        <taxon>Bryophyta</taxon>
        <taxon>Bryophytina</taxon>
        <taxon>Bryopsida</taxon>
        <taxon>Funariidae</taxon>
        <taxon>Funariales</taxon>
        <taxon>Funariaceae</taxon>
        <taxon>Physcomitrium</taxon>
    </lineage>
</organism>
<gene>
    <name evidence="1" type="ORF">PHYPA_023104</name>
</gene>
<dbReference type="EnsemblPlants" id="Pp3c18_13850V3.1">
    <property type="protein sequence ID" value="Pp3c18_13850V3.1"/>
    <property type="gene ID" value="Pp3c18_13850"/>
</dbReference>
<dbReference type="EMBL" id="ABEU02000018">
    <property type="protein sequence ID" value="PNR35205.1"/>
    <property type="molecule type" value="Genomic_DNA"/>
</dbReference>
<sequence>MGFQKLVQLVFSWIDQVSFLHALERLETDLAEGRVVACDRGSCHHLRGVALGSDCDKDDVGYLDNPLMSVNSKCLRLKAVPKGQKVMVYCKRRGQFVYGDCYWLLATYSSTTGYMSDYWVVCGGKICPTPNC</sequence>
<protein>
    <submittedName>
        <fullName evidence="1 2">Uncharacterized protein</fullName>
    </submittedName>
</protein>
<accession>A0A2K1J106</accession>
<dbReference type="InParanoid" id="A0A2K1J106"/>
<evidence type="ECO:0000313" key="3">
    <source>
        <dbReference type="Proteomes" id="UP000006727"/>
    </source>
</evidence>
<name>A0A2K1J106_PHYPA</name>
<evidence type="ECO:0000313" key="2">
    <source>
        <dbReference type="EnsemblPlants" id="Pp3c18_13850V3.1"/>
    </source>
</evidence>
<dbReference type="AlphaFoldDB" id="A0A2K1J106"/>
<reference evidence="1 3" key="1">
    <citation type="journal article" date="2008" name="Science">
        <title>The Physcomitrella genome reveals evolutionary insights into the conquest of land by plants.</title>
        <authorList>
            <person name="Rensing S."/>
            <person name="Lang D."/>
            <person name="Zimmer A."/>
            <person name="Terry A."/>
            <person name="Salamov A."/>
            <person name="Shapiro H."/>
            <person name="Nishiyama T."/>
            <person name="Perroud P.-F."/>
            <person name="Lindquist E."/>
            <person name="Kamisugi Y."/>
            <person name="Tanahashi T."/>
            <person name="Sakakibara K."/>
            <person name="Fujita T."/>
            <person name="Oishi K."/>
            <person name="Shin-I T."/>
            <person name="Kuroki Y."/>
            <person name="Toyoda A."/>
            <person name="Suzuki Y."/>
            <person name="Hashimoto A."/>
            <person name="Yamaguchi K."/>
            <person name="Sugano A."/>
            <person name="Kohara Y."/>
            <person name="Fujiyama A."/>
            <person name="Anterola A."/>
            <person name="Aoki S."/>
            <person name="Ashton N."/>
            <person name="Barbazuk W.B."/>
            <person name="Barker E."/>
            <person name="Bennetzen J."/>
            <person name="Bezanilla M."/>
            <person name="Blankenship R."/>
            <person name="Cho S.H."/>
            <person name="Dutcher S."/>
            <person name="Estelle M."/>
            <person name="Fawcett J.A."/>
            <person name="Gundlach H."/>
            <person name="Hanada K."/>
            <person name="Heyl A."/>
            <person name="Hicks K.A."/>
            <person name="Hugh J."/>
            <person name="Lohr M."/>
            <person name="Mayer K."/>
            <person name="Melkozernov A."/>
            <person name="Murata T."/>
            <person name="Nelson D."/>
            <person name="Pils B."/>
            <person name="Prigge M."/>
            <person name="Reiss B."/>
            <person name="Renner T."/>
            <person name="Rombauts S."/>
            <person name="Rushton P."/>
            <person name="Sanderfoot A."/>
            <person name="Schween G."/>
            <person name="Shiu S.-H."/>
            <person name="Stueber K."/>
            <person name="Theodoulou F.L."/>
            <person name="Tu H."/>
            <person name="Van de Peer Y."/>
            <person name="Verrier P.J."/>
            <person name="Waters E."/>
            <person name="Wood A."/>
            <person name="Yang L."/>
            <person name="Cove D."/>
            <person name="Cuming A."/>
            <person name="Hasebe M."/>
            <person name="Lucas S."/>
            <person name="Mishler D.B."/>
            <person name="Reski R."/>
            <person name="Grigoriev I."/>
            <person name="Quatrano R.S."/>
            <person name="Boore J.L."/>
        </authorList>
    </citation>
    <scope>NUCLEOTIDE SEQUENCE [LARGE SCALE GENOMIC DNA]</scope>
    <source>
        <strain evidence="2 3">cv. Gransden 2004</strain>
    </source>
</reference>
<keyword evidence="3" id="KW-1185">Reference proteome</keyword>
<reference evidence="2" key="3">
    <citation type="submission" date="2020-12" db="UniProtKB">
        <authorList>
            <consortium name="EnsemblPlants"/>
        </authorList>
    </citation>
    <scope>IDENTIFICATION</scope>
</reference>
<reference evidence="1 3" key="2">
    <citation type="journal article" date="2018" name="Plant J.">
        <title>The Physcomitrella patens chromosome-scale assembly reveals moss genome structure and evolution.</title>
        <authorList>
            <person name="Lang D."/>
            <person name="Ullrich K.K."/>
            <person name="Murat F."/>
            <person name="Fuchs J."/>
            <person name="Jenkins J."/>
            <person name="Haas F.B."/>
            <person name="Piednoel M."/>
            <person name="Gundlach H."/>
            <person name="Van Bel M."/>
            <person name="Meyberg R."/>
            <person name="Vives C."/>
            <person name="Morata J."/>
            <person name="Symeonidi A."/>
            <person name="Hiss M."/>
            <person name="Muchero W."/>
            <person name="Kamisugi Y."/>
            <person name="Saleh O."/>
            <person name="Blanc G."/>
            <person name="Decker E.L."/>
            <person name="van Gessel N."/>
            <person name="Grimwood J."/>
            <person name="Hayes R.D."/>
            <person name="Graham S.W."/>
            <person name="Gunter L.E."/>
            <person name="McDaniel S.F."/>
            <person name="Hoernstein S.N.W."/>
            <person name="Larsson A."/>
            <person name="Li F.W."/>
            <person name="Perroud P.F."/>
            <person name="Phillips J."/>
            <person name="Ranjan P."/>
            <person name="Rokshar D.S."/>
            <person name="Rothfels C.J."/>
            <person name="Schneider L."/>
            <person name="Shu S."/>
            <person name="Stevenson D.W."/>
            <person name="Thummler F."/>
            <person name="Tillich M."/>
            <person name="Villarreal Aguilar J.C."/>
            <person name="Widiez T."/>
            <person name="Wong G.K."/>
            <person name="Wymore A."/>
            <person name="Zhang Y."/>
            <person name="Zimmer A.D."/>
            <person name="Quatrano R.S."/>
            <person name="Mayer K.F.X."/>
            <person name="Goodstein D."/>
            <person name="Casacuberta J.M."/>
            <person name="Vandepoele K."/>
            <person name="Reski R."/>
            <person name="Cuming A.C."/>
            <person name="Tuskan G.A."/>
            <person name="Maumus F."/>
            <person name="Salse J."/>
            <person name="Schmutz J."/>
            <person name="Rensing S.A."/>
        </authorList>
    </citation>
    <scope>NUCLEOTIDE SEQUENCE [LARGE SCALE GENOMIC DNA]</scope>
    <source>
        <strain evidence="2 3">cv. Gransden 2004</strain>
    </source>
</reference>
<proteinExistence type="predicted"/>
<evidence type="ECO:0000313" key="1">
    <source>
        <dbReference type="EMBL" id="PNR35205.1"/>
    </source>
</evidence>
<dbReference type="Proteomes" id="UP000006727">
    <property type="component" value="Chromosome 18"/>
</dbReference>
<dbReference type="Gramene" id="Pp3c18_13850V3.1">
    <property type="protein sequence ID" value="Pp3c18_13850V3.1"/>
    <property type="gene ID" value="Pp3c18_13850"/>
</dbReference>